<keyword evidence="1" id="KW-1133">Transmembrane helix</keyword>
<keyword evidence="1" id="KW-0472">Membrane</keyword>
<keyword evidence="2" id="KW-0732">Signal</keyword>
<dbReference type="AlphaFoldDB" id="A0A7W7HTE1"/>
<keyword evidence="5" id="KW-1185">Reference proteome</keyword>
<accession>A0A7W7HTE1</accession>
<feature type="chain" id="PRO_5031171593" description="DUF4397 domain-containing protein" evidence="2">
    <location>
        <begin position="34"/>
        <end position="293"/>
    </location>
</feature>
<evidence type="ECO:0000256" key="1">
    <source>
        <dbReference type="SAM" id="Phobius"/>
    </source>
</evidence>
<name>A0A7W7HTE1_9ACTN</name>
<protein>
    <recommendedName>
        <fullName evidence="3">DUF4397 domain-containing protein</fullName>
    </recommendedName>
</protein>
<feature type="signal peptide" evidence="2">
    <location>
        <begin position="1"/>
        <end position="33"/>
    </location>
</feature>
<sequence length="293" mass="30162">MSEHVDPVRRLAGAVAALAALAAVVLAATPARAAGAGYVRLAHLSPDTPAVDVYLKSDSGAVRDQKFDGVAYGAMSDYLRLPTGMYSVAMRRAGAVASTPPVLTTQVTVTAGAAYTVAGVGRYADLGLRVLKDDLRLPDAGESKIRIIQASVKAPVLDVGGANGKTIADAVQFATTTAYREVNPGKWTVRVTPSGGGETSDLPCTLGAGNVYSLLVLDDKSGGLKPELHIDAARQGTVPRGGVATGGGGTRPRSPLPAALILVGLAASLTGALFLALRRHPREDALRRHPRDD</sequence>
<keyword evidence="1" id="KW-0812">Transmembrane</keyword>
<dbReference type="Pfam" id="PF14344">
    <property type="entry name" value="DUF4397"/>
    <property type="match status" value="1"/>
</dbReference>
<dbReference type="Proteomes" id="UP000578112">
    <property type="component" value="Unassembled WGS sequence"/>
</dbReference>
<evidence type="ECO:0000313" key="4">
    <source>
        <dbReference type="EMBL" id="MBB4760464.1"/>
    </source>
</evidence>
<feature type="domain" description="DUF4397" evidence="3">
    <location>
        <begin position="38"/>
        <end position="159"/>
    </location>
</feature>
<gene>
    <name evidence="4" type="ORF">BJ971_001020</name>
</gene>
<dbReference type="RefSeq" id="WP_184990276.1">
    <property type="nucleotide sequence ID" value="NZ_BOMK01000038.1"/>
</dbReference>
<evidence type="ECO:0000313" key="5">
    <source>
        <dbReference type="Proteomes" id="UP000578112"/>
    </source>
</evidence>
<feature type="transmembrane region" description="Helical" evidence="1">
    <location>
        <begin position="256"/>
        <end position="277"/>
    </location>
</feature>
<proteinExistence type="predicted"/>
<evidence type="ECO:0000256" key="2">
    <source>
        <dbReference type="SAM" id="SignalP"/>
    </source>
</evidence>
<evidence type="ECO:0000259" key="3">
    <source>
        <dbReference type="Pfam" id="PF14344"/>
    </source>
</evidence>
<dbReference type="InterPro" id="IPR025510">
    <property type="entry name" value="DUF4397"/>
</dbReference>
<comment type="caution">
    <text evidence="4">The sequence shown here is derived from an EMBL/GenBank/DDBJ whole genome shotgun (WGS) entry which is preliminary data.</text>
</comment>
<organism evidence="4 5">
    <name type="scientific">Actinoplanes digitatis</name>
    <dbReference type="NCBI Taxonomy" id="1868"/>
    <lineage>
        <taxon>Bacteria</taxon>
        <taxon>Bacillati</taxon>
        <taxon>Actinomycetota</taxon>
        <taxon>Actinomycetes</taxon>
        <taxon>Micromonosporales</taxon>
        <taxon>Micromonosporaceae</taxon>
        <taxon>Actinoplanes</taxon>
    </lineage>
</organism>
<reference evidence="4 5" key="1">
    <citation type="submission" date="2020-08" db="EMBL/GenBank/DDBJ databases">
        <title>Sequencing the genomes of 1000 actinobacteria strains.</title>
        <authorList>
            <person name="Klenk H.-P."/>
        </authorList>
    </citation>
    <scope>NUCLEOTIDE SEQUENCE [LARGE SCALE GENOMIC DNA]</scope>
    <source>
        <strain evidence="4 5">DSM 43149</strain>
    </source>
</reference>
<dbReference type="EMBL" id="JACHNH010000001">
    <property type="protein sequence ID" value="MBB4760464.1"/>
    <property type="molecule type" value="Genomic_DNA"/>
</dbReference>